<sequence length="405" mass="44854">MQIIKNIISKNKSNKIITKDGSIITNKDGSNKNGTDSMLNINEKTKKILDKSLDEALSYDDALYLMNVKGHDINGLISTADLVREEIVGNNVTFINNWNINFTNICSGTCGFCAFKKNEGEADSFFMNVDEIVDIAKKVHKNGATELCIQGGLHENVDTYFYEDIVKSVKAECPDVHLHAFSPMEIYYGSKQAEISVDETLKILKKAGLGTITGTAAEILDDNVRKIICNGKLSVDEWKDVIKTAHKNGVRSTSTMMYGHVETLEDRVKHMEILRNIQEETHGFTEFVPLTFMHENTPIYQKGKSSPGATGVEDLKVYAIARLMFRDLIPNIQVSWVKLGFKFAQTCLLAGANDMGGTLGEENISKSAGASYGSSTEIDNLKTIITDIGRTPALRDTLYENIVDI</sequence>
<reference evidence="1" key="1">
    <citation type="submission" date="2019-06" db="EMBL/GenBank/DDBJ databases">
        <title>Complete genome sequence of Methanobrevibacter arboriphilus strain SA.</title>
        <authorList>
            <person name="Asakawa S."/>
        </authorList>
    </citation>
    <scope>NUCLEOTIDE SEQUENCE</scope>
    <source>
        <strain evidence="1">SA</strain>
    </source>
</reference>
<dbReference type="Proteomes" id="UP000825015">
    <property type="component" value="Chromosome"/>
</dbReference>
<keyword evidence="2" id="KW-1185">Reference proteome</keyword>
<gene>
    <name evidence="1" type="ORF">MarbSA_18830</name>
</gene>
<name>A0ACA8R7A5_METAZ</name>
<proteinExistence type="predicted"/>
<evidence type="ECO:0000313" key="1">
    <source>
        <dbReference type="EMBL" id="BBL62843.1"/>
    </source>
</evidence>
<accession>A0ACA8R7A5</accession>
<organism evidence="1 2">
    <name type="scientific">Methanobrevibacter arboriphilus</name>
    <dbReference type="NCBI Taxonomy" id="39441"/>
    <lineage>
        <taxon>Archaea</taxon>
        <taxon>Methanobacteriati</taxon>
        <taxon>Methanobacteriota</taxon>
        <taxon>Methanomada group</taxon>
        <taxon>Methanobacteria</taxon>
        <taxon>Methanobacteriales</taxon>
        <taxon>Methanobacteriaceae</taxon>
        <taxon>Methanobrevibacter</taxon>
    </lineage>
</organism>
<evidence type="ECO:0000313" key="2">
    <source>
        <dbReference type="Proteomes" id="UP000825015"/>
    </source>
</evidence>
<protein>
    <submittedName>
        <fullName evidence="1">7,8-didemethyl-8-hydroxy-5-deazariboflavin synthase subunit CofH</fullName>
    </submittedName>
</protein>
<dbReference type="EMBL" id="AP019779">
    <property type="protein sequence ID" value="BBL62843.1"/>
    <property type="molecule type" value="Genomic_DNA"/>
</dbReference>